<dbReference type="Proteomes" id="UP000824041">
    <property type="component" value="Unassembled WGS sequence"/>
</dbReference>
<dbReference type="InterPro" id="IPR036527">
    <property type="entry name" value="SCP2_sterol-bd_dom_sf"/>
</dbReference>
<dbReference type="Gene3D" id="3.30.1050.10">
    <property type="entry name" value="SCP2 sterol-binding domain"/>
    <property type="match status" value="1"/>
</dbReference>
<name>A0A9D2DV19_9FIRM</name>
<dbReference type="EMBL" id="DXBU01000168">
    <property type="protein sequence ID" value="HIZ23618.1"/>
    <property type="molecule type" value="Genomic_DNA"/>
</dbReference>
<proteinExistence type="predicted"/>
<sequence length="114" mass="12941">MTYADLFSEIKTQFMNADVSDITEHLAFQFNIVGEAEGIFYVEVKDGKLYVEPYEYFDRDAMFTCKAETLLKIASGKTDPILAVTLQKLKVEGNIEKALRLKELIEHKGKGKKA</sequence>
<dbReference type="AlphaFoldDB" id="A0A9D2DV19"/>
<evidence type="ECO:0000313" key="2">
    <source>
        <dbReference type="EMBL" id="HIZ23618.1"/>
    </source>
</evidence>
<accession>A0A9D2DV19</accession>
<evidence type="ECO:0000259" key="1">
    <source>
        <dbReference type="Pfam" id="PF02036"/>
    </source>
</evidence>
<dbReference type="PANTHER" id="PTHR10094:SF25">
    <property type="entry name" value="SCP2 STEROL-BINDING DOMAIN-CONTAINING PROTEIN 1"/>
    <property type="match status" value="1"/>
</dbReference>
<reference evidence="2" key="1">
    <citation type="journal article" date="2021" name="PeerJ">
        <title>Extensive microbial diversity within the chicken gut microbiome revealed by metagenomics and culture.</title>
        <authorList>
            <person name="Gilroy R."/>
            <person name="Ravi A."/>
            <person name="Getino M."/>
            <person name="Pursley I."/>
            <person name="Horton D.L."/>
            <person name="Alikhan N.F."/>
            <person name="Baker D."/>
            <person name="Gharbi K."/>
            <person name="Hall N."/>
            <person name="Watson M."/>
            <person name="Adriaenssens E.M."/>
            <person name="Foster-Nyarko E."/>
            <person name="Jarju S."/>
            <person name="Secka A."/>
            <person name="Antonio M."/>
            <person name="Oren A."/>
            <person name="Chaudhuri R.R."/>
            <person name="La Ragione R."/>
            <person name="Hildebrand F."/>
            <person name="Pallen M.J."/>
        </authorList>
    </citation>
    <scope>NUCLEOTIDE SEQUENCE</scope>
    <source>
        <strain evidence="2">14324</strain>
    </source>
</reference>
<dbReference type="GO" id="GO:0005829">
    <property type="term" value="C:cytosol"/>
    <property type="evidence" value="ECO:0007669"/>
    <property type="project" value="TreeGrafter"/>
</dbReference>
<dbReference type="Pfam" id="PF02036">
    <property type="entry name" value="SCP2"/>
    <property type="match status" value="1"/>
</dbReference>
<evidence type="ECO:0000313" key="3">
    <source>
        <dbReference type="Proteomes" id="UP000824041"/>
    </source>
</evidence>
<comment type="caution">
    <text evidence="2">The sequence shown here is derived from an EMBL/GenBank/DDBJ whole genome shotgun (WGS) entry which is preliminary data.</text>
</comment>
<organism evidence="2 3">
    <name type="scientific">Candidatus Blautia faecigallinarum</name>
    <dbReference type="NCBI Taxonomy" id="2838488"/>
    <lineage>
        <taxon>Bacteria</taxon>
        <taxon>Bacillati</taxon>
        <taxon>Bacillota</taxon>
        <taxon>Clostridia</taxon>
        <taxon>Lachnospirales</taxon>
        <taxon>Lachnospiraceae</taxon>
        <taxon>Blautia</taxon>
    </lineage>
</organism>
<gene>
    <name evidence="2" type="ORF">IAA21_12645</name>
</gene>
<dbReference type="PANTHER" id="PTHR10094">
    <property type="entry name" value="STEROL CARRIER PROTEIN 2 SCP-2 FAMILY PROTEIN"/>
    <property type="match status" value="1"/>
</dbReference>
<protein>
    <submittedName>
        <fullName evidence="2">SCP2 sterol-binding domain-containing protein</fullName>
    </submittedName>
</protein>
<feature type="domain" description="SCP2" evidence="1">
    <location>
        <begin position="28"/>
        <end position="105"/>
    </location>
</feature>
<dbReference type="SUPFAM" id="SSF55718">
    <property type="entry name" value="SCP-like"/>
    <property type="match status" value="1"/>
</dbReference>
<reference evidence="2" key="2">
    <citation type="submission" date="2021-04" db="EMBL/GenBank/DDBJ databases">
        <authorList>
            <person name="Gilroy R."/>
        </authorList>
    </citation>
    <scope>NUCLEOTIDE SEQUENCE</scope>
    <source>
        <strain evidence="2">14324</strain>
    </source>
</reference>
<dbReference type="InterPro" id="IPR003033">
    <property type="entry name" value="SCP2_sterol-bd_dom"/>
</dbReference>